<dbReference type="RefSeq" id="WP_276282793.1">
    <property type="nucleotide sequence ID" value="NZ_CP119812.1"/>
</dbReference>
<feature type="compositionally biased region" description="Polar residues" evidence="1">
    <location>
        <begin position="1"/>
        <end position="22"/>
    </location>
</feature>
<protein>
    <recommendedName>
        <fullName evidence="5">Transcriptional regulator</fullName>
    </recommendedName>
</protein>
<dbReference type="EMBL" id="JBHSZH010000002">
    <property type="protein sequence ID" value="MFC7079165.1"/>
    <property type="molecule type" value="Genomic_DNA"/>
</dbReference>
<evidence type="ECO:0008006" key="5">
    <source>
        <dbReference type="Google" id="ProtNLM"/>
    </source>
</evidence>
<feature type="region of interest" description="Disordered" evidence="1">
    <location>
        <begin position="99"/>
        <end position="118"/>
    </location>
</feature>
<sequence>MTDNTNATESTASKSLDTTIAPATTKADKQDTIYYLERLFVGAYPPGTTLQYHDYELTHTSEGVWSVHHRDDANPIDVLNVAAFRSATELQAYLDDLANHAPDSREEWRTHRTRGNNR</sequence>
<accession>A0ABD5WIB8</accession>
<dbReference type="AlphaFoldDB" id="A0ABD5WIB8"/>
<dbReference type="Proteomes" id="UP001596407">
    <property type="component" value="Unassembled WGS sequence"/>
</dbReference>
<proteinExistence type="predicted"/>
<reference evidence="2" key="1">
    <citation type="journal article" date="2014" name="Int. J. Syst. Evol. Microbiol.">
        <title>Complete genome sequence of Corynebacterium casei LMG S-19264T (=DSM 44701T), isolated from a smear-ripened cheese.</title>
        <authorList>
            <consortium name="US DOE Joint Genome Institute (JGI-PGF)"/>
            <person name="Walter F."/>
            <person name="Albersmeier A."/>
            <person name="Kalinowski J."/>
            <person name="Ruckert C."/>
        </authorList>
    </citation>
    <scope>NUCLEOTIDE SEQUENCE [LARGE SCALE GENOMIC DNA]</scope>
    <source>
        <strain evidence="2">CCM 7472</strain>
    </source>
</reference>
<reference evidence="4" key="2">
    <citation type="journal article" date="2019" name="Int. J. Syst. Evol. Microbiol.">
        <title>The Global Catalogue of Microorganisms (GCM) 10K type strain sequencing project: providing services to taxonomists for standard genome sequencing and annotation.</title>
        <authorList>
            <consortium name="The Broad Institute Genomics Platform"/>
            <consortium name="The Broad Institute Genome Sequencing Center for Infectious Disease"/>
            <person name="Wu L."/>
            <person name="Ma J."/>
        </authorList>
    </citation>
    <scope>NUCLEOTIDE SEQUENCE [LARGE SCALE GENOMIC DNA]</scope>
    <source>
        <strain evidence="4">DT72</strain>
    </source>
</reference>
<evidence type="ECO:0000313" key="4">
    <source>
        <dbReference type="Proteomes" id="UP001596407"/>
    </source>
</evidence>
<dbReference type="EMBL" id="JBHSZH010000002">
    <property type="protein sequence ID" value="MFC7079257.1"/>
    <property type="molecule type" value="Genomic_DNA"/>
</dbReference>
<reference evidence="2" key="3">
    <citation type="submission" date="2024-09" db="EMBL/GenBank/DDBJ databases">
        <authorList>
            <person name="Sun Q."/>
        </authorList>
    </citation>
    <scope>NUCLEOTIDE SEQUENCE</scope>
    <source>
        <strain evidence="2">CCM 7472</strain>
    </source>
</reference>
<organism evidence="2 4">
    <name type="scientific">Halorussus caseinilyticus</name>
    <dbReference type="NCBI Taxonomy" id="3034025"/>
    <lineage>
        <taxon>Archaea</taxon>
        <taxon>Methanobacteriati</taxon>
        <taxon>Methanobacteriota</taxon>
        <taxon>Stenosarchaea group</taxon>
        <taxon>Halobacteria</taxon>
        <taxon>Halobacteriales</taxon>
        <taxon>Haladaptataceae</taxon>
        <taxon>Halorussus</taxon>
    </lineage>
</organism>
<evidence type="ECO:0000256" key="1">
    <source>
        <dbReference type="SAM" id="MobiDB-lite"/>
    </source>
</evidence>
<keyword evidence="4" id="KW-1185">Reference proteome</keyword>
<name>A0ABD5WIB8_9EURY</name>
<gene>
    <name evidence="2" type="ORF">ACFQJ6_02420</name>
    <name evidence="3" type="ORF">ACFQJ6_02965</name>
</gene>
<feature type="region of interest" description="Disordered" evidence="1">
    <location>
        <begin position="1"/>
        <end position="23"/>
    </location>
</feature>
<evidence type="ECO:0000313" key="3">
    <source>
        <dbReference type="EMBL" id="MFC7079257.1"/>
    </source>
</evidence>
<dbReference type="GeneID" id="79305862"/>
<evidence type="ECO:0000313" key="2">
    <source>
        <dbReference type="EMBL" id="MFC7079165.1"/>
    </source>
</evidence>
<comment type="caution">
    <text evidence="2">The sequence shown here is derived from an EMBL/GenBank/DDBJ whole genome shotgun (WGS) entry which is preliminary data.</text>
</comment>